<dbReference type="InterPro" id="IPR036513">
    <property type="entry name" value="STAS_dom_sf"/>
</dbReference>
<dbReference type="EMBL" id="RHHQ01000007">
    <property type="protein sequence ID" value="RNB90548.1"/>
    <property type="molecule type" value="Genomic_DNA"/>
</dbReference>
<evidence type="ECO:0000313" key="2">
    <source>
        <dbReference type="EMBL" id="RNB90548.1"/>
    </source>
</evidence>
<feature type="domain" description="STAS" evidence="1">
    <location>
        <begin position="1"/>
        <end position="107"/>
    </location>
</feature>
<evidence type="ECO:0000313" key="3">
    <source>
        <dbReference type="Proteomes" id="UP000271031"/>
    </source>
</evidence>
<name>A0A3M8DQZ9_9BACL</name>
<dbReference type="Pfam" id="PF01740">
    <property type="entry name" value="STAS"/>
    <property type="match status" value="1"/>
</dbReference>
<dbReference type="AlphaFoldDB" id="A0A3M8DQZ9"/>
<proteinExistence type="predicted"/>
<evidence type="ECO:0000259" key="1">
    <source>
        <dbReference type="PROSITE" id="PS50801"/>
    </source>
</evidence>
<accession>A0A3M8DQZ9</accession>
<dbReference type="OrthoDB" id="2468251at2"/>
<comment type="caution">
    <text evidence="2">The sequence shown here is derived from an EMBL/GenBank/DDBJ whole genome shotgun (WGS) entry which is preliminary data.</text>
</comment>
<dbReference type="Proteomes" id="UP000271031">
    <property type="component" value="Unassembled WGS sequence"/>
</dbReference>
<sequence>MAYRVNETAQHVTIYLEGELDMSVGEKVGQFILHYGEKYPSVTLDFTDVTFVDSSGIGSLFYTTKDLLAQDKQIEIINVQEDIYDVLCVIGFVEALGVSIKQVEPKV</sequence>
<dbReference type="Gene3D" id="3.30.750.24">
    <property type="entry name" value="STAS domain"/>
    <property type="match status" value="1"/>
</dbReference>
<dbReference type="InterPro" id="IPR002645">
    <property type="entry name" value="STAS_dom"/>
</dbReference>
<dbReference type="SUPFAM" id="SSF52091">
    <property type="entry name" value="SpoIIaa-like"/>
    <property type="match status" value="1"/>
</dbReference>
<keyword evidence="3" id="KW-1185">Reference proteome</keyword>
<dbReference type="RefSeq" id="WP_122917474.1">
    <property type="nucleotide sequence ID" value="NZ_RHHQ01000007.1"/>
</dbReference>
<protein>
    <submittedName>
        <fullName evidence="2">Anti-sigma factor antagonist</fullName>
    </submittedName>
</protein>
<gene>
    <name evidence="2" type="ORF">EDM56_08570</name>
</gene>
<dbReference type="PROSITE" id="PS50801">
    <property type="entry name" value="STAS"/>
    <property type="match status" value="1"/>
</dbReference>
<organism evidence="2 3">
    <name type="scientific">Brevibacillus fluminis</name>
    <dbReference type="NCBI Taxonomy" id="511487"/>
    <lineage>
        <taxon>Bacteria</taxon>
        <taxon>Bacillati</taxon>
        <taxon>Bacillota</taxon>
        <taxon>Bacilli</taxon>
        <taxon>Bacillales</taxon>
        <taxon>Paenibacillaceae</taxon>
        <taxon>Brevibacillus</taxon>
    </lineage>
</organism>
<reference evidence="2 3" key="1">
    <citation type="submission" date="2018-10" db="EMBL/GenBank/DDBJ databases">
        <title>Phylogenomics of Brevibacillus.</title>
        <authorList>
            <person name="Dunlap C."/>
        </authorList>
    </citation>
    <scope>NUCLEOTIDE SEQUENCE [LARGE SCALE GENOMIC DNA]</scope>
    <source>
        <strain evidence="2 3">JCM 15716</strain>
    </source>
</reference>
<dbReference type="CDD" id="cd07043">
    <property type="entry name" value="STAS_anti-anti-sigma_factors"/>
    <property type="match status" value="1"/>
</dbReference>